<dbReference type="AlphaFoldDB" id="A0A081P2R0"/>
<reference evidence="1 2" key="1">
    <citation type="submission" date="2014-06" db="EMBL/GenBank/DDBJ databases">
        <title>Draft genome sequence of Paenibacillus sp. MSt1.</title>
        <authorList>
            <person name="Aw Y.K."/>
            <person name="Ong K.S."/>
            <person name="Gan H.M."/>
            <person name="Lee S.M."/>
        </authorList>
    </citation>
    <scope>NUCLEOTIDE SEQUENCE [LARGE SCALE GENOMIC DNA]</scope>
    <source>
        <strain evidence="1 2">MSt1</strain>
    </source>
</reference>
<comment type="caution">
    <text evidence="1">The sequence shown here is derived from an EMBL/GenBank/DDBJ whole genome shotgun (WGS) entry which is preliminary data.</text>
</comment>
<accession>A0A081P2R0</accession>
<evidence type="ECO:0000313" key="2">
    <source>
        <dbReference type="Proteomes" id="UP000028123"/>
    </source>
</evidence>
<name>A0A081P2R0_9BACL</name>
<dbReference type="EMBL" id="JNVM01000013">
    <property type="protein sequence ID" value="KEQ24983.1"/>
    <property type="molecule type" value="Genomic_DNA"/>
</dbReference>
<gene>
    <name evidence="1" type="ORF">ET33_06400</name>
</gene>
<proteinExistence type="predicted"/>
<sequence length="63" mass="7224">MLRVLHRLELMSNFNFIPDAITASNTLFRMQRSVSVPETGTWMLWQGLLSVDSLWRAAALFLA</sequence>
<dbReference type="Proteomes" id="UP000028123">
    <property type="component" value="Unassembled WGS sequence"/>
</dbReference>
<protein>
    <submittedName>
        <fullName evidence="1">Uncharacterized protein</fullName>
    </submittedName>
</protein>
<keyword evidence="2" id="KW-1185">Reference proteome</keyword>
<evidence type="ECO:0000313" key="1">
    <source>
        <dbReference type="EMBL" id="KEQ24983.1"/>
    </source>
</evidence>
<organism evidence="1 2">
    <name type="scientific">Paenibacillus tyrfis</name>
    <dbReference type="NCBI Taxonomy" id="1501230"/>
    <lineage>
        <taxon>Bacteria</taxon>
        <taxon>Bacillati</taxon>
        <taxon>Bacillota</taxon>
        <taxon>Bacilli</taxon>
        <taxon>Bacillales</taxon>
        <taxon>Paenibacillaceae</taxon>
        <taxon>Paenibacillus</taxon>
    </lineage>
</organism>